<feature type="compositionally biased region" description="Pro residues" evidence="3">
    <location>
        <begin position="296"/>
        <end position="308"/>
    </location>
</feature>
<evidence type="ECO:0000256" key="2">
    <source>
        <dbReference type="ARBA" id="ARBA00023242"/>
    </source>
</evidence>
<evidence type="ECO:0000256" key="3">
    <source>
        <dbReference type="SAM" id="MobiDB-lite"/>
    </source>
</evidence>
<dbReference type="PROSITE" id="PS50048">
    <property type="entry name" value="ZN2_CY6_FUNGAL_2"/>
    <property type="match status" value="1"/>
</dbReference>
<dbReference type="PROSITE" id="PS00463">
    <property type="entry name" value="ZN2_CY6_FUNGAL_1"/>
    <property type="match status" value="1"/>
</dbReference>
<accession>A0ABR0BJX6</accession>
<feature type="domain" description="Zn(2)-C6 fungal-type" evidence="4">
    <location>
        <begin position="164"/>
        <end position="193"/>
    </location>
</feature>
<name>A0ABR0BJX6_PURLI</name>
<dbReference type="InterPro" id="IPR001138">
    <property type="entry name" value="Zn2Cys6_DnaBD"/>
</dbReference>
<dbReference type="PANTHER" id="PTHR31001">
    <property type="entry name" value="UNCHARACTERIZED TRANSCRIPTIONAL REGULATORY PROTEIN"/>
    <property type="match status" value="1"/>
</dbReference>
<dbReference type="PANTHER" id="PTHR31001:SF90">
    <property type="entry name" value="CENTROMERE DNA-BINDING PROTEIN COMPLEX CBF3 SUBUNIT B"/>
    <property type="match status" value="1"/>
</dbReference>
<proteinExistence type="predicted"/>
<evidence type="ECO:0000259" key="4">
    <source>
        <dbReference type="PROSITE" id="PS50048"/>
    </source>
</evidence>
<organism evidence="5 6">
    <name type="scientific">Purpureocillium lilacinum</name>
    <name type="common">Paecilomyces lilacinus</name>
    <dbReference type="NCBI Taxonomy" id="33203"/>
    <lineage>
        <taxon>Eukaryota</taxon>
        <taxon>Fungi</taxon>
        <taxon>Dikarya</taxon>
        <taxon>Ascomycota</taxon>
        <taxon>Pezizomycotina</taxon>
        <taxon>Sordariomycetes</taxon>
        <taxon>Hypocreomycetidae</taxon>
        <taxon>Hypocreales</taxon>
        <taxon>Ophiocordycipitaceae</taxon>
        <taxon>Purpureocillium</taxon>
    </lineage>
</organism>
<dbReference type="Pfam" id="PF00172">
    <property type="entry name" value="Zn_clus"/>
    <property type="match status" value="1"/>
</dbReference>
<keyword evidence="2" id="KW-0539">Nucleus</keyword>
<protein>
    <submittedName>
        <fullName evidence="5">Transcriptional regulator family: Fungal Specific TF</fullName>
    </submittedName>
</protein>
<keyword evidence="6" id="KW-1185">Reference proteome</keyword>
<dbReference type="SUPFAM" id="SSF57701">
    <property type="entry name" value="Zn2/Cys6 DNA-binding domain"/>
    <property type="match status" value="1"/>
</dbReference>
<dbReference type="CDD" id="cd12148">
    <property type="entry name" value="fungal_TF_MHR"/>
    <property type="match status" value="1"/>
</dbReference>
<dbReference type="InterPro" id="IPR050613">
    <property type="entry name" value="Sec_Metabolite_Reg"/>
</dbReference>
<dbReference type="SMART" id="SM00066">
    <property type="entry name" value="GAL4"/>
    <property type="match status" value="1"/>
</dbReference>
<gene>
    <name evidence="5" type="ORF">Purlil1_11354</name>
</gene>
<reference evidence="5 6" key="1">
    <citation type="journal article" date="2024" name="Microbiol. Resour. Announc.">
        <title>Genome annotations for the ascomycete fungi Trichoderma harzianum, Trichoderma aggressivum, and Purpureocillium lilacinum.</title>
        <authorList>
            <person name="Beijen E.P.W."/>
            <person name="Ohm R.A."/>
        </authorList>
    </citation>
    <scope>NUCLEOTIDE SEQUENCE [LARGE SCALE GENOMIC DNA]</scope>
    <source>
        <strain evidence="5 6">CBS 150709</strain>
    </source>
</reference>
<dbReference type="CDD" id="cd00067">
    <property type="entry name" value="GAL4"/>
    <property type="match status" value="1"/>
</dbReference>
<dbReference type="InterPro" id="IPR036864">
    <property type="entry name" value="Zn2-C6_fun-type_DNA-bd_sf"/>
</dbReference>
<evidence type="ECO:0000313" key="6">
    <source>
        <dbReference type="Proteomes" id="UP001287286"/>
    </source>
</evidence>
<evidence type="ECO:0000313" key="5">
    <source>
        <dbReference type="EMBL" id="KAK4082033.1"/>
    </source>
</evidence>
<feature type="region of interest" description="Disordered" evidence="3">
    <location>
        <begin position="848"/>
        <end position="887"/>
    </location>
</feature>
<sequence>MDGSIQRHPLDTARRASVGRPAWRIASLTGTGSARVPTAGSSSVLAPADLGHGAVKTGAEHAVIGQAVHPARGLSADTPKHPPSFQIPFCASLTRRTAVTPVGNASETPNKPPPESGVVFLLIEEDARQEKLETQKKEAVQYTSRVLTATPEPMGRQPRQRPISCTLCRVRKLRCSRVFPCSNCTSRGVACQHEGAPHGVSLGVAAGSGIHKDAPVVAGAAGDVNAVELLSRLERLEALVASQAAAGNASLSTACSTDGRASAEPSKEQHHQQSPLAPAPAPPPTRRPGSNYPQQQLPPPAPPAPAPSISPSTEVPSRLQRLTADVLWLERSCSGQKLLSQYQVKRVREHMDSLVADPITFRTCPIRLISKPSSFIVESDGSPAALGTTEVVKCIWLPRRDEAQILVQKYVSDVSHFHHIIHYPTLPRLIDDIYDGIERDSRFDVGGILLLLSICTCTTYAWTPYDDARALYASAAEANCQTTGWLKAALDVVDHVQRTAHTSLECAQGMILIFFVLCSLEGVSTRARSLVAQSIAMGRELSLHLIDYPNNSPSSDPQQMHSIKTEMGRRVWWYLAASDWMLSQFSVPQEGTYTVLPSHMVVRKPRNANDQDIVEGREVIDRPIEEPTCVSYLLQRIRLAEVCHGLLDRSPFVMSPETMEYRQVMEVDTRINQFMQEMPAFFWLDNPSMDDLPPSDPRRTPSITVQRYTLNILLNRQLCKLHLPYLARGSVEPAFAYSREQCLKSARTIIHIEHKLRGENLTFVSFRQRMNMVLRSVFIACIALVLDACLVDDSQDTIKSGVEVADAWSILHEARDQSPLASKLLELSIQVLKKHKASHPALEVLKNQPSAKLRTHGGTPPMTPDSSHRDDSRNGMLPQAANPDSETAYLEQQWQQLQGRMDLDNIDWDRLFWGLDAPFI</sequence>
<comment type="caution">
    <text evidence="5">The sequence shown here is derived from an EMBL/GenBank/DDBJ whole genome shotgun (WGS) entry which is preliminary data.</text>
</comment>
<feature type="compositionally biased region" description="Pro residues" evidence="3">
    <location>
        <begin position="277"/>
        <end position="286"/>
    </location>
</feature>
<evidence type="ECO:0000256" key="1">
    <source>
        <dbReference type="ARBA" id="ARBA00004123"/>
    </source>
</evidence>
<comment type="subcellular location">
    <subcellularLocation>
        <location evidence="1">Nucleus</location>
    </subcellularLocation>
</comment>
<dbReference type="Gene3D" id="4.10.240.10">
    <property type="entry name" value="Zn(2)-C6 fungal-type DNA-binding domain"/>
    <property type="match status" value="1"/>
</dbReference>
<feature type="region of interest" description="Disordered" evidence="3">
    <location>
        <begin position="253"/>
        <end position="316"/>
    </location>
</feature>
<dbReference type="EMBL" id="JAWRVI010000067">
    <property type="protein sequence ID" value="KAK4082033.1"/>
    <property type="molecule type" value="Genomic_DNA"/>
</dbReference>
<dbReference type="Proteomes" id="UP001287286">
    <property type="component" value="Unassembled WGS sequence"/>
</dbReference>